<protein>
    <recommendedName>
        <fullName evidence="1">FAD dependent oxidoreductase domain-containing protein</fullName>
    </recommendedName>
</protein>
<evidence type="ECO:0000259" key="1">
    <source>
        <dbReference type="Pfam" id="PF01266"/>
    </source>
</evidence>
<reference evidence="2 3" key="1">
    <citation type="journal article" date="2017" name="Biotechnol. Biofuels">
        <title>Differential beta-glucosidase expression as a function of carbon source availability in Talaromyces amestolkiae: a genomic and proteomic approach.</title>
        <authorList>
            <person name="de Eugenio L.I."/>
            <person name="Mendez-Liter J.A."/>
            <person name="Nieto-Dominguez M."/>
            <person name="Alonso L."/>
            <person name="Gil-Munoz J."/>
            <person name="Barriuso J."/>
            <person name="Prieto A."/>
            <person name="Martinez M.J."/>
        </authorList>
    </citation>
    <scope>NUCLEOTIDE SEQUENCE [LARGE SCALE GENOMIC DNA]</scope>
    <source>
        <strain evidence="2 3">CIB</strain>
    </source>
</reference>
<gene>
    <name evidence="2" type="ORF">BHQ10_010212</name>
</gene>
<dbReference type="Gene3D" id="3.50.50.60">
    <property type="entry name" value="FAD/NAD(P)-binding domain"/>
    <property type="match status" value="1"/>
</dbReference>
<dbReference type="InterPro" id="IPR036188">
    <property type="entry name" value="FAD/NAD-bd_sf"/>
</dbReference>
<dbReference type="GO" id="GO:0005737">
    <property type="term" value="C:cytoplasm"/>
    <property type="evidence" value="ECO:0007669"/>
    <property type="project" value="TreeGrafter"/>
</dbReference>
<dbReference type="Gene3D" id="3.30.9.10">
    <property type="entry name" value="D-Amino Acid Oxidase, subunit A, domain 2"/>
    <property type="match status" value="1"/>
</dbReference>
<dbReference type="RefSeq" id="XP_040738714.1">
    <property type="nucleotide sequence ID" value="XM_040872818.1"/>
</dbReference>
<dbReference type="STRING" id="1196081.A0A364LEF3"/>
<name>A0A364LEF3_TALAM</name>
<comment type="caution">
    <text evidence="2">The sequence shown here is derived from an EMBL/GenBank/DDBJ whole genome shotgun (WGS) entry which is preliminary data.</text>
</comment>
<dbReference type="EMBL" id="MIKG01000030">
    <property type="protein sequence ID" value="RAO74200.1"/>
    <property type="molecule type" value="Genomic_DNA"/>
</dbReference>
<dbReference type="PANTHER" id="PTHR13847:SF213">
    <property type="entry name" value="DEPENDENT OXIDOREDUCTASE, PUTATIVE-RELATED"/>
    <property type="match status" value="1"/>
</dbReference>
<dbReference type="OrthoDB" id="512662at2759"/>
<accession>A0A364LEF3</accession>
<evidence type="ECO:0000313" key="2">
    <source>
        <dbReference type="EMBL" id="RAO74200.1"/>
    </source>
</evidence>
<dbReference type="Proteomes" id="UP000249363">
    <property type="component" value="Unassembled WGS sequence"/>
</dbReference>
<proteinExistence type="predicted"/>
<dbReference type="AlphaFoldDB" id="A0A364LEF3"/>
<organism evidence="2 3">
    <name type="scientific">Talaromyces amestolkiae</name>
    <dbReference type="NCBI Taxonomy" id="1196081"/>
    <lineage>
        <taxon>Eukaryota</taxon>
        <taxon>Fungi</taxon>
        <taxon>Dikarya</taxon>
        <taxon>Ascomycota</taxon>
        <taxon>Pezizomycotina</taxon>
        <taxon>Eurotiomycetes</taxon>
        <taxon>Eurotiomycetidae</taxon>
        <taxon>Eurotiales</taxon>
        <taxon>Trichocomaceae</taxon>
        <taxon>Talaromyces</taxon>
        <taxon>Talaromyces sect. Talaromyces</taxon>
    </lineage>
</organism>
<sequence length="522" mass="56863">MAFVQQLLFSPSLSDSDRQGALDRIHADPGIPNPVCTTSSFWLKNPHPTLSKAQSKSLPEQAEIVVIGSGITAASVAHTLLVNKNPEDFSSIAKKVVILEARDFCSGATGRNGGHVLETADDYMELEETFGPDTAKSIMKFRLSHLQTILGVADKLGIAESSQARKVQFLSVYFEEETWAAAKERLKRFKDAMPEDSKDWVIHEKPLPKNFKLESATGVISGPAAALWPYRFVTGVFDSLTQQFPNTLSIETNTPVTGITKLSSSTEAANLSFTVETPRGAIKCRHVIHCTNGHVGHLVPQLKGCIYPVRGQMSAQNPGEAFPAYGQKHSWLMNYDTGFDYLTQLPQNDGLGLSNGEMMLGGGFAQGRKSGIADLGIPTDDELSLDCNIHLRGALPAIFGNQNWGKIHPDPVKAMWTGTMGFSADGLPWVGKLPFSDTSSSKDEDKEGLTKGAQWISAGYSGDGMVQAWLCGQALGTMILQNDTEIKAEGILDWFPEQMRVTEQRISKSMLPRHLTLAPNKL</sequence>
<dbReference type="Pfam" id="PF01266">
    <property type="entry name" value="DAO"/>
    <property type="match status" value="1"/>
</dbReference>
<evidence type="ECO:0000313" key="3">
    <source>
        <dbReference type="Proteomes" id="UP000249363"/>
    </source>
</evidence>
<feature type="domain" description="FAD dependent oxidoreductase" evidence="1">
    <location>
        <begin position="64"/>
        <end position="475"/>
    </location>
</feature>
<dbReference type="GeneID" id="63799426"/>
<dbReference type="SUPFAM" id="SSF51905">
    <property type="entry name" value="FAD/NAD(P)-binding domain"/>
    <property type="match status" value="1"/>
</dbReference>
<keyword evidence="3" id="KW-1185">Reference proteome</keyword>
<dbReference type="InterPro" id="IPR006076">
    <property type="entry name" value="FAD-dep_OxRdtase"/>
</dbReference>
<dbReference type="PANTHER" id="PTHR13847">
    <property type="entry name" value="SARCOSINE DEHYDROGENASE-RELATED"/>
    <property type="match status" value="1"/>
</dbReference>